<evidence type="ECO:0000313" key="3">
    <source>
        <dbReference type="Proteomes" id="UP001152747"/>
    </source>
</evidence>
<evidence type="ECO:0000313" key="2">
    <source>
        <dbReference type="EMBL" id="CAI5438229.1"/>
    </source>
</evidence>
<dbReference type="EMBL" id="CANHGI010000001">
    <property type="protein sequence ID" value="CAI5438229.1"/>
    <property type="molecule type" value="Genomic_DNA"/>
</dbReference>
<keyword evidence="3" id="KW-1185">Reference proteome</keyword>
<proteinExistence type="predicted"/>
<feature type="transmembrane region" description="Helical" evidence="1">
    <location>
        <begin position="52"/>
        <end position="71"/>
    </location>
</feature>
<organism evidence="2 3">
    <name type="scientific">Caenorhabditis angaria</name>
    <dbReference type="NCBI Taxonomy" id="860376"/>
    <lineage>
        <taxon>Eukaryota</taxon>
        <taxon>Metazoa</taxon>
        <taxon>Ecdysozoa</taxon>
        <taxon>Nematoda</taxon>
        <taxon>Chromadorea</taxon>
        <taxon>Rhabditida</taxon>
        <taxon>Rhabditina</taxon>
        <taxon>Rhabditomorpha</taxon>
        <taxon>Rhabditoidea</taxon>
        <taxon>Rhabditidae</taxon>
        <taxon>Peloderinae</taxon>
        <taxon>Caenorhabditis</taxon>
    </lineage>
</organism>
<accession>A0A9P1MSM5</accession>
<comment type="caution">
    <text evidence="2">The sequence shown here is derived from an EMBL/GenBank/DDBJ whole genome shotgun (WGS) entry which is preliminary data.</text>
</comment>
<name>A0A9P1MSM5_9PELO</name>
<dbReference type="Proteomes" id="UP001152747">
    <property type="component" value="Unassembled WGS sequence"/>
</dbReference>
<protein>
    <recommendedName>
        <fullName evidence="4">Zinc transporter ZIP11</fullName>
    </recommendedName>
</protein>
<evidence type="ECO:0000256" key="1">
    <source>
        <dbReference type="SAM" id="Phobius"/>
    </source>
</evidence>
<keyword evidence="1" id="KW-0472">Membrane</keyword>
<reference evidence="2" key="1">
    <citation type="submission" date="2022-11" db="EMBL/GenBank/DDBJ databases">
        <authorList>
            <person name="Kikuchi T."/>
        </authorList>
    </citation>
    <scope>NUCLEOTIDE SEQUENCE</scope>
    <source>
        <strain evidence="2">PS1010</strain>
    </source>
</reference>
<gene>
    <name evidence="2" type="ORF">CAMP_LOCUS866</name>
</gene>
<evidence type="ECO:0008006" key="4">
    <source>
        <dbReference type="Google" id="ProtNLM"/>
    </source>
</evidence>
<dbReference type="OrthoDB" id="262547at2759"/>
<sequence>MVEPIAALLGAAAVIFMEPVLPYALAFAAGAMIYVVVDDIIPEAQRNGNGKLASIGCIIGFLVMMCMDVGLG</sequence>
<keyword evidence="1" id="KW-1133">Transmembrane helix</keyword>
<dbReference type="AlphaFoldDB" id="A0A9P1MSM5"/>
<keyword evidence="1" id="KW-0812">Transmembrane</keyword>